<proteinExistence type="predicted"/>
<evidence type="ECO:0000256" key="1">
    <source>
        <dbReference type="SAM" id="MobiDB-lite"/>
    </source>
</evidence>
<organism evidence="3 4">
    <name type="scientific">Rotaria magnacalcarata</name>
    <dbReference type="NCBI Taxonomy" id="392030"/>
    <lineage>
        <taxon>Eukaryota</taxon>
        <taxon>Metazoa</taxon>
        <taxon>Spiralia</taxon>
        <taxon>Gnathifera</taxon>
        <taxon>Rotifera</taxon>
        <taxon>Eurotatoria</taxon>
        <taxon>Bdelloidea</taxon>
        <taxon>Philodinida</taxon>
        <taxon>Philodinidae</taxon>
        <taxon>Rotaria</taxon>
    </lineage>
</organism>
<feature type="compositionally biased region" description="Polar residues" evidence="1">
    <location>
        <begin position="12"/>
        <end position="22"/>
    </location>
</feature>
<evidence type="ECO:0000313" key="2">
    <source>
        <dbReference type="EMBL" id="CAF1602652.1"/>
    </source>
</evidence>
<gene>
    <name evidence="2" type="ORF">KQP761_LOCUS22476</name>
    <name evidence="3" type="ORF">XDN619_LOCUS17850</name>
</gene>
<feature type="region of interest" description="Disordered" evidence="1">
    <location>
        <begin position="45"/>
        <end position="68"/>
    </location>
</feature>
<reference evidence="3" key="1">
    <citation type="submission" date="2021-02" db="EMBL/GenBank/DDBJ databases">
        <authorList>
            <person name="Nowell W R."/>
        </authorList>
    </citation>
    <scope>NUCLEOTIDE SEQUENCE</scope>
</reference>
<feature type="compositionally biased region" description="Low complexity" evidence="1">
    <location>
        <begin position="1"/>
        <end position="11"/>
    </location>
</feature>
<sequence>MAIMTTTDTTTIPSRNSQMRSQYSVVDERRIQSYQHPGGYQAWTAEGSQEPFVSNSNANQHDSESFKK</sequence>
<feature type="compositionally biased region" description="Polar residues" evidence="1">
    <location>
        <begin position="51"/>
        <end position="60"/>
    </location>
</feature>
<dbReference type="EMBL" id="CAJNRG010007657">
    <property type="protein sequence ID" value="CAF2096748.1"/>
    <property type="molecule type" value="Genomic_DNA"/>
</dbReference>
<accession>A0A816TLA8</accession>
<dbReference type="AlphaFoldDB" id="A0A816TLA8"/>
<dbReference type="Proteomes" id="UP000663887">
    <property type="component" value="Unassembled WGS sequence"/>
</dbReference>
<feature type="region of interest" description="Disordered" evidence="1">
    <location>
        <begin position="1"/>
        <end position="22"/>
    </location>
</feature>
<comment type="caution">
    <text evidence="3">The sequence shown here is derived from an EMBL/GenBank/DDBJ whole genome shotgun (WGS) entry which is preliminary data.</text>
</comment>
<evidence type="ECO:0000313" key="3">
    <source>
        <dbReference type="EMBL" id="CAF2096748.1"/>
    </source>
</evidence>
<protein>
    <submittedName>
        <fullName evidence="3">Uncharacterized protein</fullName>
    </submittedName>
</protein>
<dbReference type="EMBL" id="CAJNOW010011741">
    <property type="protein sequence ID" value="CAF1602652.1"/>
    <property type="molecule type" value="Genomic_DNA"/>
</dbReference>
<name>A0A816TLA8_9BILA</name>
<evidence type="ECO:0000313" key="4">
    <source>
        <dbReference type="Proteomes" id="UP000663887"/>
    </source>
</evidence>
<dbReference type="Proteomes" id="UP000663834">
    <property type="component" value="Unassembled WGS sequence"/>
</dbReference>